<evidence type="ECO:0000256" key="7">
    <source>
        <dbReference type="SAM" id="Phobius"/>
    </source>
</evidence>
<feature type="transmembrane region" description="Helical" evidence="7">
    <location>
        <begin position="15"/>
        <end position="37"/>
    </location>
</feature>
<reference evidence="9 10" key="1">
    <citation type="journal article" date="2015" name="Genome Announc.">
        <title>Expanding the biotechnology potential of lactobacilli through comparative genomics of 213 strains and associated genera.</title>
        <authorList>
            <person name="Sun Z."/>
            <person name="Harris H.M."/>
            <person name="McCann A."/>
            <person name="Guo C."/>
            <person name="Argimon S."/>
            <person name="Zhang W."/>
            <person name="Yang X."/>
            <person name="Jeffery I.B."/>
            <person name="Cooney J.C."/>
            <person name="Kagawa T.F."/>
            <person name="Liu W."/>
            <person name="Song Y."/>
            <person name="Salvetti E."/>
            <person name="Wrobel A."/>
            <person name="Rasinkangas P."/>
            <person name="Parkhill J."/>
            <person name="Rea M.C."/>
            <person name="O'Sullivan O."/>
            <person name="Ritari J."/>
            <person name="Douillard F.P."/>
            <person name="Paul Ross R."/>
            <person name="Yang R."/>
            <person name="Briner A.E."/>
            <person name="Felis G.E."/>
            <person name="de Vos W.M."/>
            <person name="Barrangou R."/>
            <person name="Klaenhammer T.R."/>
            <person name="Caufield P.W."/>
            <person name="Cui Y."/>
            <person name="Zhang H."/>
            <person name="O'Toole P.W."/>
        </authorList>
    </citation>
    <scope>NUCLEOTIDE SEQUENCE [LARGE SCALE GENOMIC DNA]</scope>
    <source>
        <strain evidence="9 10">DSM 20623</strain>
    </source>
</reference>
<evidence type="ECO:0000313" key="10">
    <source>
        <dbReference type="Proteomes" id="UP000051658"/>
    </source>
</evidence>
<feature type="domain" description="Acyltransferase 3" evidence="8">
    <location>
        <begin position="11"/>
        <end position="317"/>
    </location>
</feature>
<keyword evidence="10" id="KW-1185">Reference proteome</keyword>
<accession>A0A0R2HVF8</accession>
<evidence type="ECO:0000313" key="9">
    <source>
        <dbReference type="EMBL" id="KRN56655.1"/>
    </source>
</evidence>
<evidence type="ECO:0000256" key="6">
    <source>
        <dbReference type="ARBA" id="ARBA00023136"/>
    </source>
</evidence>
<feature type="transmembrane region" description="Helical" evidence="7">
    <location>
        <begin position="264"/>
        <end position="281"/>
    </location>
</feature>
<dbReference type="PATRIC" id="fig|1449336.4.peg.924"/>
<name>A0A0R2HVF8_CARDV</name>
<evidence type="ECO:0000256" key="1">
    <source>
        <dbReference type="ARBA" id="ARBA00004651"/>
    </source>
</evidence>
<dbReference type="GO" id="GO:0016413">
    <property type="term" value="F:O-acetyltransferase activity"/>
    <property type="evidence" value="ECO:0007669"/>
    <property type="project" value="TreeGrafter"/>
</dbReference>
<evidence type="ECO:0000256" key="5">
    <source>
        <dbReference type="ARBA" id="ARBA00022989"/>
    </source>
</evidence>
<organism evidence="9 10">
    <name type="scientific">Carnobacterium divergens DSM 20623</name>
    <dbReference type="NCBI Taxonomy" id="1449336"/>
    <lineage>
        <taxon>Bacteria</taxon>
        <taxon>Bacillati</taxon>
        <taxon>Bacillota</taxon>
        <taxon>Bacilli</taxon>
        <taxon>Lactobacillales</taxon>
        <taxon>Carnobacteriaceae</taxon>
        <taxon>Carnobacterium</taxon>
    </lineage>
</organism>
<dbReference type="RefSeq" id="WP_034572996.1">
    <property type="nucleotide sequence ID" value="NZ_JQBS01000024.1"/>
</dbReference>
<evidence type="ECO:0000256" key="3">
    <source>
        <dbReference type="ARBA" id="ARBA00022475"/>
    </source>
</evidence>
<feature type="transmembrane region" description="Helical" evidence="7">
    <location>
        <begin position="179"/>
        <end position="197"/>
    </location>
</feature>
<evidence type="ECO:0000256" key="4">
    <source>
        <dbReference type="ARBA" id="ARBA00022692"/>
    </source>
</evidence>
<dbReference type="PANTHER" id="PTHR40074:SF2">
    <property type="entry name" value="O-ACETYLTRANSFERASE WECH"/>
    <property type="match status" value="1"/>
</dbReference>
<feature type="transmembrane region" description="Helical" evidence="7">
    <location>
        <begin position="49"/>
        <end position="71"/>
    </location>
</feature>
<evidence type="ECO:0000259" key="8">
    <source>
        <dbReference type="Pfam" id="PF01757"/>
    </source>
</evidence>
<evidence type="ECO:0000256" key="2">
    <source>
        <dbReference type="ARBA" id="ARBA00007400"/>
    </source>
</evidence>
<feature type="transmembrane region" description="Helical" evidence="7">
    <location>
        <begin position="154"/>
        <end position="173"/>
    </location>
</feature>
<comment type="similarity">
    <text evidence="2">Belongs to the acyltransferase 3 family.</text>
</comment>
<feature type="transmembrane region" description="Helical" evidence="7">
    <location>
        <begin position="83"/>
        <end position="103"/>
    </location>
</feature>
<feature type="transmembrane region" description="Helical" evidence="7">
    <location>
        <begin position="233"/>
        <end position="252"/>
    </location>
</feature>
<dbReference type="Proteomes" id="UP000051658">
    <property type="component" value="Unassembled WGS sequence"/>
</dbReference>
<comment type="subcellular location">
    <subcellularLocation>
        <location evidence="1">Cell membrane</location>
        <topology evidence="1">Multi-pass membrane protein</topology>
    </subcellularLocation>
</comment>
<dbReference type="InterPro" id="IPR002656">
    <property type="entry name" value="Acyl_transf_3_dom"/>
</dbReference>
<keyword evidence="6 7" id="KW-0472">Membrane</keyword>
<comment type="caution">
    <text evidence="9">The sequence shown here is derived from an EMBL/GenBank/DDBJ whole genome shotgun (WGS) entry which is preliminary data.</text>
</comment>
<dbReference type="Pfam" id="PF01757">
    <property type="entry name" value="Acyl_transf_3"/>
    <property type="match status" value="1"/>
</dbReference>
<gene>
    <name evidence="9" type="ORF">IV74_GL000903</name>
</gene>
<keyword evidence="3" id="KW-1003">Cell membrane</keyword>
<dbReference type="AlphaFoldDB" id="A0A0R2HVF8"/>
<feature type="transmembrane region" description="Helical" evidence="7">
    <location>
        <begin position="301"/>
        <end position="321"/>
    </location>
</feature>
<dbReference type="GO" id="GO:0009246">
    <property type="term" value="P:enterobacterial common antigen biosynthetic process"/>
    <property type="evidence" value="ECO:0007669"/>
    <property type="project" value="TreeGrafter"/>
</dbReference>
<dbReference type="EMBL" id="JQBS01000024">
    <property type="protein sequence ID" value="KRN56655.1"/>
    <property type="molecule type" value="Genomic_DNA"/>
</dbReference>
<proteinExistence type="inferred from homology"/>
<keyword evidence="4 7" id="KW-0812">Transmembrane</keyword>
<dbReference type="GeneID" id="89589980"/>
<keyword evidence="5 7" id="KW-1133">Transmembrane helix</keyword>
<dbReference type="PANTHER" id="PTHR40074">
    <property type="entry name" value="O-ACETYLTRANSFERASE WECH"/>
    <property type="match status" value="1"/>
</dbReference>
<sequence>MISSIKQHRNRNLDLLRILSMFMIVLLHSQTFGIFHYGLPSGIQLFTLYLFRNLAIVASNCYVLISGYFLIKKGFKRKKIAYFAFEVSFYSAFIYLMIVLFTPLTFSIQDFFHWIFVLFWGNYWFATLYLVLYLLSPFLNLFLNQLTQKQFQQVLIGSIAIFSFWATFSHLPILGMNEGYSISTFLLLYTLGAYFQLYQLPFKWKSGWYLFHYFNIAVGLTVYFFLIDYKDWMTDYHSPFVLLSSVLLFLFFKETHFKKTWGNKIIPFIFGIYLIHEHPLIRTLLWEEWIPIHQIIQQPLMNLILLGLSTLIFIVCLLLSFPLHKLSKRIFEILLTKLN</sequence>
<feature type="transmembrane region" description="Helical" evidence="7">
    <location>
        <begin position="209"/>
        <end position="227"/>
    </location>
</feature>
<dbReference type="GO" id="GO:0005886">
    <property type="term" value="C:plasma membrane"/>
    <property type="evidence" value="ECO:0007669"/>
    <property type="project" value="UniProtKB-SubCell"/>
</dbReference>
<feature type="transmembrane region" description="Helical" evidence="7">
    <location>
        <begin position="123"/>
        <end position="142"/>
    </location>
</feature>
<protein>
    <recommendedName>
        <fullName evidence="8">Acyltransferase 3 domain-containing protein</fullName>
    </recommendedName>
</protein>